<dbReference type="PANTHER" id="PTHR33525:SF3">
    <property type="entry name" value="RIBONUCLEASE Y"/>
    <property type="match status" value="1"/>
</dbReference>
<dbReference type="PANTHER" id="PTHR33525">
    <property type="match status" value="1"/>
</dbReference>
<reference evidence="2" key="2">
    <citation type="submission" date="2022-10" db="EMBL/GenBank/DDBJ databases">
        <authorList>
            <person name="Aronson H.S."/>
        </authorList>
    </citation>
    <scope>NUCLEOTIDE SEQUENCE</scope>
    <source>
        <strain evidence="2">RS19-109</strain>
    </source>
</reference>
<evidence type="ECO:0000313" key="3">
    <source>
        <dbReference type="Proteomes" id="UP001154240"/>
    </source>
</evidence>
<dbReference type="EMBL" id="JAPHEH010000001">
    <property type="protein sequence ID" value="MDG4474694.1"/>
    <property type="molecule type" value="Genomic_DNA"/>
</dbReference>
<dbReference type="Proteomes" id="UP001154240">
    <property type="component" value="Unassembled WGS sequence"/>
</dbReference>
<dbReference type="AlphaFoldDB" id="A0A9X4MH21"/>
<feature type="domain" description="HDOD" evidence="1">
    <location>
        <begin position="19"/>
        <end position="215"/>
    </location>
</feature>
<dbReference type="Gene3D" id="1.10.3210.10">
    <property type="entry name" value="Hypothetical protein af1432"/>
    <property type="match status" value="1"/>
</dbReference>
<reference evidence="2" key="1">
    <citation type="journal article" date="2022" name="bioRxiv">
        <title>Thiovibrio frasassiensisgen. nov., sp. nov., an autotrophic, elemental sulfur disproportionating bacterium isolated from sulfidic karst sediment, and proposal of Thiovibrionaceae fam. nov.</title>
        <authorList>
            <person name="Aronson H."/>
            <person name="Thomas C."/>
            <person name="Bhattacharyya M."/>
            <person name="Eckstein S."/>
            <person name="Jensen S."/>
            <person name="Barco R."/>
            <person name="Macalady J."/>
            <person name="Amend J."/>
        </authorList>
    </citation>
    <scope>NUCLEOTIDE SEQUENCE</scope>
    <source>
        <strain evidence="2">RS19-109</strain>
    </source>
</reference>
<evidence type="ECO:0000313" key="2">
    <source>
        <dbReference type="EMBL" id="MDG4474694.1"/>
    </source>
</evidence>
<evidence type="ECO:0000259" key="1">
    <source>
        <dbReference type="PROSITE" id="PS51833"/>
    </source>
</evidence>
<gene>
    <name evidence="2" type="ORF">OLX77_00790</name>
</gene>
<name>A0A9X4MH21_9BACT</name>
<organism evidence="2 3">
    <name type="scientific">Thiovibrio frasassiensis</name>
    <dbReference type="NCBI Taxonomy" id="2984131"/>
    <lineage>
        <taxon>Bacteria</taxon>
        <taxon>Pseudomonadati</taxon>
        <taxon>Thermodesulfobacteriota</taxon>
        <taxon>Desulfobulbia</taxon>
        <taxon>Desulfobulbales</taxon>
        <taxon>Thiovibrionaceae</taxon>
        <taxon>Thiovibrio</taxon>
    </lineage>
</organism>
<dbReference type="InterPro" id="IPR013976">
    <property type="entry name" value="HDOD"/>
</dbReference>
<dbReference type="InterPro" id="IPR052340">
    <property type="entry name" value="RNase_Y/CdgJ"/>
</dbReference>
<dbReference type="PROSITE" id="PS51833">
    <property type="entry name" value="HDOD"/>
    <property type="match status" value="1"/>
</dbReference>
<keyword evidence="3" id="KW-1185">Reference proteome</keyword>
<comment type="caution">
    <text evidence="2">The sequence shown here is derived from an EMBL/GenBank/DDBJ whole genome shotgun (WGS) entry which is preliminary data.</text>
</comment>
<proteinExistence type="predicted"/>
<dbReference type="Pfam" id="PF08668">
    <property type="entry name" value="HDOD"/>
    <property type="match status" value="1"/>
</dbReference>
<accession>A0A9X4MH21</accession>
<sequence length="306" mass="33814">MGPDKTLREIFSKVNMSELPAMSDHVEELLQLLNSDESSAEEIAAVILKDASLTTKLLQVVNSAFYSRSAPISNISRAITTLGLTTLKELAVSLALFEDFLKAGVEKEEISKLLALCFVSASQAKILCRAKKINVQEEEVFICTLLHQLGKLIILVYLPELYRKAQDLIDRGYSDEFAAKTVLNDLTFSSVGMEIARFWNFSEKIVLSMGQNPPQPTNKFDSQLYLLNVAAFCNRLTSILCYGSSLELGELLLHYGPILGISKKEAFGLANRSLEVAEAMSDNIIRFGLAKLKIRTRIAQKAGTSP</sequence>
<dbReference type="SUPFAM" id="SSF109604">
    <property type="entry name" value="HD-domain/PDEase-like"/>
    <property type="match status" value="1"/>
</dbReference>
<dbReference type="RefSeq" id="WP_307631675.1">
    <property type="nucleotide sequence ID" value="NZ_JAPHEH010000001.1"/>
</dbReference>
<protein>
    <submittedName>
        <fullName evidence="2">HDOD domain-containing protein</fullName>
    </submittedName>
</protein>